<protein>
    <submittedName>
        <fullName evidence="1">Uncharacterized protein</fullName>
    </submittedName>
</protein>
<sequence length="987" mass="105483">MGQPAELGRSPPPPSSRRRGVYLIPAVIIFLWTQFALFPRLLSSDHSATQKLSQHRLEQLEHHLQACSALHRPPVEYEQPTGLNRGNPRWSAKTGQSQAVVLRNATLFDGDHTLDHPVDITFHRGIITHIIPTAQHDSMPEVHEALVLDLEGRFVTPGLVDMHSHHIAGSSPDVHAVEDVNEVHPDFGPLTPYVRALDALKAYDPVAAIVASGGVTSSLILPGSANIMGGEAVPVKNVRRDEAGEELVEELLLEHGVPKEERRRYMKMACGENPKDVYGHTRMGNAFLFRKQMDSARQLLVKQDDWCLTAAAAYETGDERAIADLVKDGGLPTDIALESSVAMLRGQVGINIHCYESEDIEAMLRHSEEFGFRIQAFHHALEAWRVPDTIKNSGQNITVATFSHFAHYKHEAYDATLYAGKILTEHGVPVAYKSDGSNEFLNAKYLLSQAAEAHSFGLPETQALQSVTSIPARSLELAHRIGYARPGYDADLVVWDSHPLGNGATPLQVYIDGRATLNTTIDQAKSIQTTLCAPSSRPRPILTERSSVCAQASRADGNLIITGITKALIPDLHPQSNADNLTLVLSAGRIACLGPASECLASAAADSTAIHLQNGHILPGLTAVTTGLGLQDIIMEPSTGDGIVSGSTPKTIIYAKHGLHPGGSKDLARAKLGGITTAITAPLVTADVPVFLRGVSVAFKVSPSSTNNIPADETSTSESETLLDRAILQPDVGLHIHIGQIGKTASTPTISSQIGLLRRLLAGSHHPSSSSSPSSSSTEQYPQDTEVYTQVANGTLPLIIHVLNHHDILHLVQLKRDFPATDLILFGATEAPLVARELAAARVPVLFTGLRPNPDTWEVKDAVVGDPLTQAGLKVLLEAGVKVGLAQAGWSDSGIHNLGVDAGFAAKVAGLSEQRAVDLVSREVREILRLDVGSRAGVEGGGGGGGDGGYGGDFVVYEGNPLEWGASVVLTVDGERSAVVECWPEAS</sequence>
<name>A0ACD1G1H0_9EURO</name>
<keyword evidence="2" id="KW-1185">Reference proteome</keyword>
<reference evidence="1" key="1">
    <citation type="submission" date="2018-02" db="EMBL/GenBank/DDBJ databases">
        <title>The genomes of Aspergillus section Nigri reveals drivers in fungal speciation.</title>
        <authorList>
            <consortium name="DOE Joint Genome Institute"/>
            <person name="Vesth T.C."/>
            <person name="Nybo J."/>
            <person name="Theobald S."/>
            <person name="Brandl J."/>
            <person name="Frisvad J.C."/>
            <person name="Nielsen K.F."/>
            <person name="Lyhne E.K."/>
            <person name="Kogle M.E."/>
            <person name="Kuo A."/>
            <person name="Riley R."/>
            <person name="Clum A."/>
            <person name="Nolan M."/>
            <person name="Lipzen A."/>
            <person name="Salamov A."/>
            <person name="Henrissat B."/>
            <person name="Wiebenga A."/>
            <person name="De vries R.P."/>
            <person name="Grigoriev I.V."/>
            <person name="Mortensen U.H."/>
            <person name="Andersen M.R."/>
            <person name="Baker S.E."/>
        </authorList>
    </citation>
    <scope>NUCLEOTIDE SEQUENCE</scope>
    <source>
        <strain evidence="1">CBS 621.78</strain>
    </source>
</reference>
<dbReference type="Proteomes" id="UP000249057">
    <property type="component" value="Unassembled WGS sequence"/>
</dbReference>
<proteinExistence type="predicted"/>
<accession>A0ACD1G1H0</accession>
<organism evidence="1 2">
    <name type="scientific">Aspergillus brunneoviolaceus CBS 621.78</name>
    <dbReference type="NCBI Taxonomy" id="1450534"/>
    <lineage>
        <taxon>Eukaryota</taxon>
        <taxon>Fungi</taxon>
        <taxon>Dikarya</taxon>
        <taxon>Ascomycota</taxon>
        <taxon>Pezizomycotina</taxon>
        <taxon>Eurotiomycetes</taxon>
        <taxon>Eurotiomycetidae</taxon>
        <taxon>Eurotiales</taxon>
        <taxon>Aspergillaceae</taxon>
        <taxon>Aspergillus</taxon>
        <taxon>Aspergillus subgen. Circumdati</taxon>
    </lineage>
</organism>
<evidence type="ECO:0000313" key="2">
    <source>
        <dbReference type="Proteomes" id="UP000249057"/>
    </source>
</evidence>
<dbReference type="EMBL" id="KZ825366">
    <property type="protein sequence ID" value="RAH43043.1"/>
    <property type="molecule type" value="Genomic_DNA"/>
</dbReference>
<gene>
    <name evidence="1" type="ORF">BO95DRAFT_445389</name>
</gene>
<evidence type="ECO:0000313" key="1">
    <source>
        <dbReference type="EMBL" id="RAH43043.1"/>
    </source>
</evidence>